<dbReference type="Proteomes" id="UP001434883">
    <property type="component" value="Unassembled WGS sequence"/>
</dbReference>
<accession>A0ABV0R004</accession>
<name>A0ABV0R004_9TELE</name>
<organism evidence="1 2">
    <name type="scientific">Xenoophorus captivus</name>
    <dbReference type="NCBI Taxonomy" id="1517983"/>
    <lineage>
        <taxon>Eukaryota</taxon>
        <taxon>Metazoa</taxon>
        <taxon>Chordata</taxon>
        <taxon>Craniata</taxon>
        <taxon>Vertebrata</taxon>
        <taxon>Euteleostomi</taxon>
        <taxon>Actinopterygii</taxon>
        <taxon>Neopterygii</taxon>
        <taxon>Teleostei</taxon>
        <taxon>Neoteleostei</taxon>
        <taxon>Acanthomorphata</taxon>
        <taxon>Ovalentaria</taxon>
        <taxon>Atherinomorphae</taxon>
        <taxon>Cyprinodontiformes</taxon>
        <taxon>Goodeidae</taxon>
        <taxon>Xenoophorus</taxon>
    </lineage>
</organism>
<evidence type="ECO:0000313" key="1">
    <source>
        <dbReference type="EMBL" id="MEQ2201438.1"/>
    </source>
</evidence>
<protein>
    <submittedName>
        <fullName evidence="1">Uncharacterized protein</fullName>
    </submittedName>
</protein>
<dbReference type="EMBL" id="JAHRIN010027827">
    <property type="protein sequence ID" value="MEQ2201438.1"/>
    <property type="molecule type" value="Genomic_DNA"/>
</dbReference>
<reference evidence="1 2" key="1">
    <citation type="submission" date="2021-06" db="EMBL/GenBank/DDBJ databases">
        <authorList>
            <person name="Palmer J.M."/>
        </authorList>
    </citation>
    <scope>NUCLEOTIDE SEQUENCE [LARGE SCALE GENOMIC DNA]</scope>
    <source>
        <strain evidence="1 2">XC_2019</strain>
        <tissue evidence="1">Muscle</tissue>
    </source>
</reference>
<evidence type="ECO:0000313" key="2">
    <source>
        <dbReference type="Proteomes" id="UP001434883"/>
    </source>
</evidence>
<comment type="caution">
    <text evidence="1">The sequence shown here is derived from an EMBL/GenBank/DDBJ whole genome shotgun (WGS) entry which is preliminary data.</text>
</comment>
<proteinExistence type="predicted"/>
<keyword evidence="2" id="KW-1185">Reference proteome</keyword>
<gene>
    <name evidence="1" type="ORF">XENOCAPTIV_012432</name>
</gene>
<sequence length="101" mass="11249">MFKPRRPDCEQHSSLQSKRWETSVSLWTTTLVTDSSGCCRRASLRAAAMAFKRNKTVRTRIGAHLDQDLVELSSVTCIQLAVSVLRTHPPAVLRGLLGLKT</sequence>